<organism evidence="4 5">
    <name type="scientific">Flavimobilis marinus</name>
    <dbReference type="NCBI Taxonomy" id="285351"/>
    <lineage>
        <taxon>Bacteria</taxon>
        <taxon>Bacillati</taxon>
        <taxon>Actinomycetota</taxon>
        <taxon>Actinomycetes</taxon>
        <taxon>Micrococcales</taxon>
        <taxon>Jonesiaceae</taxon>
        <taxon>Flavimobilis</taxon>
    </lineage>
</organism>
<feature type="domain" description="N-acetyltransferase" evidence="3">
    <location>
        <begin position="8"/>
        <end position="153"/>
    </location>
</feature>
<evidence type="ECO:0000313" key="5">
    <source>
        <dbReference type="Proteomes" id="UP000198520"/>
    </source>
</evidence>
<dbReference type="STRING" id="285351.SAMN04488035_0481"/>
<dbReference type="Gene3D" id="3.40.630.30">
    <property type="match status" value="1"/>
</dbReference>
<dbReference type="PROSITE" id="PS51186">
    <property type="entry name" value="GNAT"/>
    <property type="match status" value="1"/>
</dbReference>
<accession>A0A1I2DAV7</accession>
<evidence type="ECO:0000256" key="2">
    <source>
        <dbReference type="ARBA" id="ARBA00023315"/>
    </source>
</evidence>
<dbReference type="InterPro" id="IPR016181">
    <property type="entry name" value="Acyl_CoA_acyltransferase"/>
</dbReference>
<proteinExistence type="predicted"/>
<keyword evidence="4" id="KW-0689">Ribosomal protein</keyword>
<dbReference type="NCBIfam" id="NF002959">
    <property type="entry name" value="PRK03624.1"/>
    <property type="match status" value="1"/>
</dbReference>
<dbReference type="PANTHER" id="PTHR43877">
    <property type="entry name" value="AMINOALKYLPHOSPHONATE N-ACETYLTRANSFERASE-RELATED-RELATED"/>
    <property type="match status" value="1"/>
</dbReference>
<evidence type="ECO:0000313" key="4">
    <source>
        <dbReference type="EMBL" id="SFE77619.1"/>
    </source>
</evidence>
<dbReference type="OrthoDB" id="1821130at2"/>
<reference evidence="5" key="1">
    <citation type="submission" date="2016-10" db="EMBL/GenBank/DDBJ databases">
        <authorList>
            <person name="Varghese N."/>
            <person name="Submissions S."/>
        </authorList>
    </citation>
    <scope>NUCLEOTIDE SEQUENCE [LARGE SCALE GENOMIC DNA]</scope>
    <source>
        <strain evidence="5">DSM 19083</strain>
    </source>
</reference>
<evidence type="ECO:0000256" key="1">
    <source>
        <dbReference type="ARBA" id="ARBA00022679"/>
    </source>
</evidence>
<dbReference type="InterPro" id="IPR050832">
    <property type="entry name" value="Bact_Acetyltransf"/>
</dbReference>
<keyword evidence="5" id="KW-1185">Reference proteome</keyword>
<dbReference type="SUPFAM" id="SSF55729">
    <property type="entry name" value="Acyl-CoA N-acyltransferases (Nat)"/>
    <property type="match status" value="1"/>
</dbReference>
<dbReference type="GO" id="GO:0016747">
    <property type="term" value="F:acyltransferase activity, transferring groups other than amino-acyl groups"/>
    <property type="evidence" value="ECO:0007669"/>
    <property type="project" value="InterPro"/>
</dbReference>
<dbReference type="AlphaFoldDB" id="A0A1I2DAV7"/>
<dbReference type="CDD" id="cd04301">
    <property type="entry name" value="NAT_SF"/>
    <property type="match status" value="1"/>
</dbReference>
<keyword evidence="2" id="KW-0012">Acyltransferase</keyword>
<dbReference type="InterPro" id="IPR000182">
    <property type="entry name" value="GNAT_dom"/>
</dbReference>
<dbReference type="Pfam" id="PF00583">
    <property type="entry name" value="Acetyltransf_1"/>
    <property type="match status" value="1"/>
</dbReference>
<dbReference type="RefSeq" id="WP_093374704.1">
    <property type="nucleotide sequence ID" value="NZ_BNAN01000001.1"/>
</dbReference>
<keyword evidence="4" id="KW-0687">Ribonucleoprotein</keyword>
<name>A0A1I2DAV7_9MICO</name>
<keyword evidence="1" id="KW-0808">Transferase</keyword>
<dbReference type="EMBL" id="FONZ01000001">
    <property type="protein sequence ID" value="SFE77619.1"/>
    <property type="molecule type" value="Genomic_DNA"/>
</dbReference>
<evidence type="ECO:0000259" key="3">
    <source>
        <dbReference type="PROSITE" id="PS51186"/>
    </source>
</evidence>
<sequence>MSERVPDVEIGPATQADGTAVVALWRAAGLTRPWNDPDRDFADALVTATSTVLVARGPGGIDGTAAGDDPAVVGSVMAGFDGHRGWLYYLAVAPEARGQGLGRELVVAAEAWLAGQGAPKVQLMVRRENADVQAFYAALGYEDADCVVLGRRF</sequence>
<protein>
    <submittedName>
        <fullName evidence="4">Ribosomal protein S18 acetylase RimI</fullName>
    </submittedName>
</protein>
<dbReference type="Proteomes" id="UP000198520">
    <property type="component" value="Unassembled WGS sequence"/>
</dbReference>
<dbReference type="PANTHER" id="PTHR43877:SF2">
    <property type="entry name" value="AMINOALKYLPHOSPHONATE N-ACETYLTRANSFERASE-RELATED"/>
    <property type="match status" value="1"/>
</dbReference>
<dbReference type="GO" id="GO:0005840">
    <property type="term" value="C:ribosome"/>
    <property type="evidence" value="ECO:0007669"/>
    <property type="project" value="UniProtKB-KW"/>
</dbReference>
<gene>
    <name evidence="4" type="ORF">SAMN04488035_0481</name>
</gene>